<dbReference type="OrthoDB" id="336477at2157"/>
<dbReference type="EMBL" id="NHOA01000042">
    <property type="protein sequence ID" value="PHQ39340.1"/>
    <property type="molecule type" value="Genomic_DNA"/>
</dbReference>
<dbReference type="AlphaFoldDB" id="A0A2G1WK28"/>
<dbReference type="RefSeq" id="WP_099254878.1">
    <property type="nucleotide sequence ID" value="NZ_NHOA01000042.1"/>
</dbReference>
<comment type="caution">
    <text evidence="2">The sequence shown here is derived from an EMBL/GenBank/DDBJ whole genome shotgun (WGS) entry which is preliminary data.</text>
</comment>
<dbReference type="Proteomes" id="UP000222824">
    <property type="component" value="Unassembled WGS sequence"/>
</dbReference>
<evidence type="ECO:0000313" key="3">
    <source>
        <dbReference type="Proteomes" id="UP000222824"/>
    </source>
</evidence>
<feature type="region of interest" description="Disordered" evidence="1">
    <location>
        <begin position="96"/>
        <end position="119"/>
    </location>
</feature>
<sequence>MDEIDIDARVTGERTVIDVSGTRDIAVVVRSASGERIYLPPEDFDEPVSESPYTSPYQGGSGVDGEESPYGGESGSTRGVIDTADGFRITHPEAATEFDVYRGDGSAVDGDAGDASGGD</sequence>
<feature type="compositionally biased region" description="Low complexity" evidence="1">
    <location>
        <begin position="103"/>
        <end position="119"/>
    </location>
</feature>
<dbReference type="InterPro" id="IPR055932">
    <property type="entry name" value="DUF7510"/>
</dbReference>
<organism evidence="2 3">
    <name type="scientific">Halorubrum persicum</name>
    <dbReference type="NCBI Taxonomy" id="1383844"/>
    <lineage>
        <taxon>Archaea</taxon>
        <taxon>Methanobacteriati</taxon>
        <taxon>Methanobacteriota</taxon>
        <taxon>Stenosarchaea group</taxon>
        <taxon>Halobacteria</taxon>
        <taxon>Halobacteriales</taxon>
        <taxon>Haloferacaceae</taxon>
        <taxon>Halorubrum</taxon>
    </lineage>
</organism>
<gene>
    <name evidence="2" type="ORF">DJ69_06510</name>
</gene>
<reference evidence="2 3" key="1">
    <citation type="journal article" date="2014" name="Front. Microbiol.">
        <title>Population and genomic analysis of the genus Halorubrum.</title>
        <authorList>
            <person name="Fullmer M.S."/>
            <person name="Soucy S.M."/>
            <person name="Swithers K.S."/>
            <person name="Makkay A.M."/>
            <person name="Wheeler R."/>
            <person name="Ventosa A."/>
            <person name="Gogarten J.P."/>
            <person name="Papke R.T."/>
        </authorList>
    </citation>
    <scope>NUCLEOTIDE SEQUENCE [LARGE SCALE GENOMIC DNA]</scope>
    <source>
        <strain evidence="2 3">C49</strain>
    </source>
</reference>
<proteinExistence type="predicted"/>
<evidence type="ECO:0000313" key="2">
    <source>
        <dbReference type="EMBL" id="PHQ39340.1"/>
    </source>
</evidence>
<evidence type="ECO:0000256" key="1">
    <source>
        <dbReference type="SAM" id="MobiDB-lite"/>
    </source>
</evidence>
<protein>
    <submittedName>
        <fullName evidence="2">Uncharacterized protein</fullName>
    </submittedName>
</protein>
<feature type="region of interest" description="Disordered" evidence="1">
    <location>
        <begin position="39"/>
        <end position="79"/>
    </location>
</feature>
<keyword evidence="3" id="KW-1185">Reference proteome</keyword>
<name>A0A2G1WK28_9EURY</name>
<dbReference type="Pfam" id="PF24350">
    <property type="entry name" value="DUF7510"/>
    <property type="match status" value="1"/>
</dbReference>
<accession>A0A2G1WK28</accession>